<gene>
    <name evidence="1" type="ORF">L195_g022449</name>
</gene>
<organism evidence="1 2">
    <name type="scientific">Trifolium pratense</name>
    <name type="common">Red clover</name>
    <dbReference type="NCBI Taxonomy" id="57577"/>
    <lineage>
        <taxon>Eukaryota</taxon>
        <taxon>Viridiplantae</taxon>
        <taxon>Streptophyta</taxon>
        <taxon>Embryophyta</taxon>
        <taxon>Tracheophyta</taxon>
        <taxon>Spermatophyta</taxon>
        <taxon>Magnoliopsida</taxon>
        <taxon>eudicotyledons</taxon>
        <taxon>Gunneridae</taxon>
        <taxon>Pentapetalae</taxon>
        <taxon>rosids</taxon>
        <taxon>fabids</taxon>
        <taxon>Fabales</taxon>
        <taxon>Fabaceae</taxon>
        <taxon>Papilionoideae</taxon>
        <taxon>50 kb inversion clade</taxon>
        <taxon>NPAAA clade</taxon>
        <taxon>Hologalegina</taxon>
        <taxon>IRL clade</taxon>
        <taxon>Trifolieae</taxon>
        <taxon>Trifolium</taxon>
    </lineage>
</organism>
<dbReference type="EMBL" id="ASHM01017480">
    <property type="protein sequence ID" value="PNX99186.1"/>
    <property type="molecule type" value="Genomic_DNA"/>
</dbReference>
<comment type="caution">
    <text evidence="1">The sequence shown here is derived from an EMBL/GenBank/DDBJ whole genome shotgun (WGS) entry which is preliminary data.</text>
</comment>
<proteinExistence type="predicted"/>
<sequence length="75" mass="8159">MATTFARCASGLTFIATWNRKTNRTETFSNTLSTSFSSGYPGKRLPASRLARGKDLANITSMKIRCLTKALLPAS</sequence>
<name>A0A2K3N823_TRIPR</name>
<protein>
    <submittedName>
        <fullName evidence="1">Uncharacterized protein</fullName>
    </submittedName>
</protein>
<evidence type="ECO:0000313" key="1">
    <source>
        <dbReference type="EMBL" id="PNX99186.1"/>
    </source>
</evidence>
<accession>A0A2K3N823</accession>
<reference evidence="1 2" key="2">
    <citation type="journal article" date="2017" name="Front. Plant Sci.">
        <title>Gene Classification and Mining of Molecular Markers Useful in Red Clover (Trifolium pratense) Breeding.</title>
        <authorList>
            <person name="Istvanek J."/>
            <person name="Dluhosova J."/>
            <person name="Dluhos P."/>
            <person name="Patkova L."/>
            <person name="Nedelnik J."/>
            <person name="Repkova J."/>
        </authorList>
    </citation>
    <scope>NUCLEOTIDE SEQUENCE [LARGE SCALE GENOMIC DNA]</scope>
    <source>
        <strain evidence="2">cv. Tatra</strain>
        <tissue evidence="1">Young leaves</tissue>
    </source>
</reference>
<feature type="non-terminal residue" evidence="1">
    <location>
        <position position="75"/>
    </location>
</feature>
<reference evidence="1 2" key="1">
    <citation type="journal article" date="2014" name="Am. J. Bot.">
        <title>Genome assembly and annotation for red clover (Trifolium pratense; Fabaceae).</title>
        <authorList>
            <person name="Istvanek J."/>
            <person name="Jaros M."/>
            <person name="Krenek A."/>
            <person name="Repkova J."/>
        </authorList>
    </citation>
    <scope>NUCLEOTIDE SEQUENCE [LARGE SCALE GENOMIC DNA]</scope>
    <source>
        <strain evidence="2">cv. Tatra</strain>
        <tissue evidence="1">Young leaves</tissue>
    </source>
</reference>
<evidence type="ECO:0000313" key="2">
    <source>
        <dbReference type="Proteomes" id="UP000236291"/>
    </source>
</evidence>
<dbReference type="AlphaFoldDB" id="A0A2K3N823"/>
<dbReference type="Proteomes" id="UP000236291">
    <property type="component" value="Unassembled WGS sequence"/>
</dbReference>